<dbReference type="EMBL" id="JAYGGQ010000006">
    <property type="protein sequence ID" value="MEA5454956.1"/>
    <property type="molecule type" value="Genomic_DNA"/>
</dbReference>
<protein>
    <submittedName>
        <fullName evidence="1">Uncharacterized protein</fullName>
    </submittedName>
</protein>
<dbReference type="Proteomes" id="UP001304769">
    <property type="component" value="Unassembled WGS sequence"/>
</dbReference>
<keyword evidence="2" id="KW-1185">Reference proteome</keyword>
<evidence type="ECO:0000313" key="2">
    <source>
        <dbReference type="Proteomes" id="UP001304769"/>
    </source>
</evidence>
<reference evidence="1 2" key="1">
    <citation type="submission" date="2023-12" db="EMBL/GenBank/DDBJ databases">
        <title>Sinomonas terricola sp. nov, isolated from litchi orchard soil in Guangdong, PR China.</title>
        <authorList>
            <person name="Jiaxin W."/>
            <person name="Yang Z."/>
            <person name="Honghui Z."/>
        </authorList>
    </citation>
    <scope>NUCLEOTIDE SEQUENCE [LARGE SCALE GENOMIC DNA]</scope>
    <source>
        <strain evidence="1 2">JGH33</strain>
    </source>
</reference>
<comment type="caution">
    <text evidence="1">The sequence shown here is derived from an EMBL/GenBank/DDBJ whole genome shotgun (WGS) entry which is preliminary data.</text>
</comment>
<evidence type="ECO:0000313" key="1">
    <source>
        <dbReference type="EMBL" id="MEA5454956.1"/>
    </source>
</evidence>
<proteinExistence type="predicted"/>
<name>A0ABU5T756_9MICC</name>
<dbReference type="RefSeq" id="WP_323278811.1">
    <property type="nucleotide sequence ID" value="NZ_JAYGGQ010000006.1"/>
</dbReference>
<sequence>MTAYTVDPSQAEGLAEIAASLPLSLGPTGDRAPQLVAVEGSSGWEQRAREAADGGALAVVVGSPSLDETAGDDAARLDGDHAARVVLAWDFAANPGVLAAAALLDGTGTHPRERARLAEAVVRVPPGTDLDAALLDALVAVGRVAGEPASVRSLHRSASSWHLAGEARSGAPLALSLLVTNAAPASLRLRILTDDGGLTAVVPSPETAAPAEVRIIGRDGERLLPTLWETSRRASWRRAVAIAAGGTLSADVAELHRIIHLIPARLG</sequence>
<organism evidence="1 2">
    <name type="scientific">Sinomonas terricola</name>
    <dbReference type="NCBI Taxonomy" id="3110330"/>
    <lineage>
        <taxon>Bacteria</taxon>
        <taxon>Bacillati</taxon>
        <taxon>Actinomycetota</taxon>
        <taxon>Actinomycetes</taxon>
        <taxon>Micrococcales</taxon>
        <taxon>Micrococcaceae</taxon>
        <taxon>Sinomonas</taxon>
    </lineage>
</organism>
<accession>A0ABU5T756</accession>
<gene>
    <name evidence="1" type="ORF">SPF06_09510</name>
</gene>